<dbReference type="PaxDb" id="2903-EOD14703"/>
<dbReference type="Pfam" id="PF13641">
    <property type="entry name" value="Glyco_tranf_2_3"/>
    <property type="match status" value="1"/>
</dbReference>
<evidence type="ECO:0000256" key="3">
    <source>
        <dbReference type="ARBA" id="ARBA00022679"/>
    </source>
</evidence>
<evidence type="ECO:0000256" key="5">
    <source>
        <dbReference type="ARBA" id="ARBA00022989"/>
    </source>
</evidence>
<comment type="subcellular location">
    <subcellularLocation>
        <location evidence="1">Membrane</location>
        <topology evidence="1">Multi-pass membrane protein</topology>
    </subcellularLocation>
</comment>
<evidence type="ECO:0008006" key="11">
    <source>
        <dbReference type="Google" id="ProtNLM"/>
    </source>
</evidence>
<reference evidence="9" key="2">
    <citation type="submission" date="2024-10" db="UniProtKB">
        <authorList>
            <consortium name="EnsemblProtists"/>
        </authorList>
    </citation>
    <scope>IDENTIFICATION</scope>
</reference>
<dbReference type="EnsemblProtists" id="EOD14703">
    <property type="protein sequence ID" value="EOD14703"/>
    <property type="gene ID" value="EMIHUDRAFT_96395"/>
</dbReference>
<feature type="compositionally biased region" description="Low complexity" evidence="7">
    <location>
        <begin position="416"/>
        <end position="433"/>
    </location>
</feature>
<evidence type="ECO:0000313" key="9">
    <source>
        <dbReference type="EnsemblProtists" id="EOD14703"/>
    </source>
</evidence>
<organism evidence="9 10">
    <name type="scientific">Emiliania huxleyi (strain CCMP1516)</name>
    <dbReference type="NCBI Taxonomy" id="280463"/>
    <lineage>
        <taxon>Eukaryota</taxon>
        <taxon>Haptista</taxon>
        <taxon>Haptophyta</taxon>
        <taxon>Prymnesiophyceae</taxon>
        <taxon>Isochrysidales</taxon>
        <taxon>Noelaerhabdaceae</taxon>
        <taxon>Emiliania</taxon>
    </lineage>
</organism>
<dbReference type="PANTHER" id="PTHR43867:SF2">
    <property type="entry name" value="CELLULOSE SYNTHASE CATALYTIC SUBUNIT A [UDP-FORMING]"/>
    <property type="match status" value="1"/>
</dbReference>
<dbReference type="HOGENOM" id="CLU_551455_0_0_1"/>
<dbReference type="AlphaFoldDB" id="A0A0D3ITW8"/>
<name>A0A0D3ITW8_EMIH1</name>
<feature type="compositionally biased region" description="Low complexity" evidence="7">
    <location>
        <begin position="442"/>
        <end position="459"/>
    </location>
</feature>
<dbReference type="GO" id="GO:0016757">
    <property type="term" value="F:glycosyltransferase activity"/>
    <property type="evidence" value="ECO:0007669"/>
    <property type="project" value="UniProtKB-KW"/>
</dbReference>
<evidence type="ECO:0000256" key="2">
    <source>
        <dbReference type="ARBA" id="ARBA00022676"/>
    </source>
</evidence>
<evidence type="ECO:0000256" key="1">
    <source>
        <dbReference type="ARBA" id="ARBA00004141"/>
    </source>
</evidence>
<feature type="transmembrane region" description="Helical" evidence="8">
    <location>
        <begin position="347"/>
        <end position="371"/>
    </location>
</feature>
<keyword evidence="4 8" id="KW-0812">Transmembrane</keyword>
<dbReference type="Gene3D" id="3.90.550.10">
    <property type="entry name" value="Spore Coat Polysaccharide Biosynthesis Protein SpsA, Chain A"/>
    <property type="match status" value="1"/>
</dbReference>
<evidence type="ECO:0000256" key="6">
    <source>
        <dbReference type="ARBA" id="ARBA00023136"/>
    </source>
</evidence>
<reference evidence="10" key="1">
    <citation type="journal article" date="2013" name="Nature">
        <title>Pan genome of the phytoplankton Emiliania underpins its global distribution.</title>
        <authorList>
            <person name="Read B.A."/>
            <person name="Kegel J."/>
            <person name="Klute M.J."/>
            <person name="Kuo A."/>
            <person name="Lefebvre S.C."/>
            <person name="Maumus F."/>
            <person name="Mayer C."/>
            <person name="Miller J."/>
            <person name="Monier A."/>
            <person name="Salamov A."/>
            <person name="Young J."/>
            <person name="Aguilar M."/>
            <person name="Claverie J.M."/>
            <person name="Frickenhaus S."/>
            <person name="Gonzalez K."/>
            <person name="Herman E.K."/>
            <person name="Lin Y.C."/>
            <person name="Napier J."/>
            <person name="Ogata H."/>
            <person name="Sarno A.F."/>
            <person name="Shmutz J."/>
            <person name="Schroeder D."/>
            <person name="de Vargas C."/>
            <person name="Verret F."/>
            <person name="von Dassow P."/>
            <person name="Valentin K."/>
            <person name="Van de Peer Y."/>
            <person name="Wheeler G."/>
            <person name="Dacks J.B."/>
            <person name="Delwiche C.F."/>
            <person name="Dyhrman S.T."/>
            <person name="Glockner G."/>
            <person name="John U."/>
            <person name="Richards T."/>
            <person name="Worden A.Z."/>
            <person name="Zhang X."/>
            <person name="Grigoriev I.V."/>
            <person name="Allen A.E."/>
            <person name="Bidle K."/>
            <person name="Borodovsky M."/>
            <person name="Bowler C."/>
            <person name="Brownlee C."/>
            <person name="Cock J.M."/>
            <person name="Elias M."/>
            <person name="Gladyshev V.N."/>
            <person name="Groth M."/>
            <person name="Guda C."/>
            <person name="Hadaegh A."/>
            <person name="Iglesias-Rodriguez M.D."/>
            <person name="Jenkins J."/>
            <person name="Jones B.M."/>
            <person name="Lawson T."/>
            <person name="Leese F."/>
            <person name="Lindquist E."/>
            <person name="Lobanov A."/>
            <person name="Lomsadze A."/>
            <person name="Malik S.B."/>
            <person name="Marsh M.E."/>
            <person name="Mackinder L."/>
            <person name="Mock T."/>
            <person name="Mueller-Roeber B."/>
            <person name="Pagarete A."/>
            <person name="Parker M."/>
            <person name="Probert I."/>
            <person name="Quesneville H."/>
            <person name="Raines C."/>
            <person name="Rensing S.A."/>
            <person name="Riano-Pachon D.M."/>
            <person name="Richier S."/>
            <person name="Rokitta S."/>
            <person name="Shiraiwa Y."/>
            <person name="Soanes D.M."/>
            <person name="van der Giezen M."/>
            <person name="Wahlund T.M."/>
            <person name="Williams B."/>
            <person name="Wilson W."/>
            <person name="Wolfe G."/>
            <person name="Wurch L.L."/>
        </authorList>
    </citation>
    <scope>NUCLEOTIDE SEQUENCE</scope>
</reference>
<dbReference type="STRING" id="2903.R1BWZ6"/>
<proteinExistence type="predicted"/>
<dbReference type="KEGG" id="ehx:EMIHUDRAFT_96395"/>
<dbReference type="eggNOG" id="ENOG502R995">
    <property type="taxonomic scope" value="Eukaryota"/>
</dbReference>
<dbReference type="RefSeq" id="XP_005767132.1">
    <property type="nucleotide sequence ID" value="XM_005767075.1"/>
</dbReference>
<accession>A0A0D3ITW8</accession>
<dbReference type="PANTHER" id="PTHR43867">
    <property type="entry name" value="CELLULOSE SYNTHASE CATALYTIC SUBUNIT A [UDP-FORMING]"/>
    <property type="match status" value="1"/>
</dbReference>
<evidence type="ECO:0000256" key="8">
    <source>
        <dbReference type="SAM" id="Phobius"/>
    </source>
</evidence>
<feature type="compositionally biased region" description="Low complexity" evidence="7">
    <location>
        <begin position="479"/>
        <end position="489"/>
    </location>
</feature>
<keyword evidence="2" id="KW-0328">Glycosyltransferase</keyword>
<evidence type="ECO:0000313" key="10">
    <source>
        <dbReference type="Proteomes" id="UP000013827"/>
    </source>
</evidence>
<dbReference type="Proteomes" id="UP000013827">
    <property type="component" value="Unassembled WGS sequence"/>
</dbReference>
<keyword evidence="6 8" id="KW-0472">Membrane</keyword>
<evidence type="ECO:0000256" key="4">
    <source>
        <dbReference type="ARBA" id="ARBA00022692"/>
    </source>
</evidence>
<feature type="region of interest" description="Disordered" evidence="7">
    <location>
        <begin position="408"/>
        <end position="495"/>
    </location>
</feature>
<sequence>MHPEQVLRLLLGESWPDAAWDERGSGSGESGSGGLEPMPMNRPEWVFFGLLTFCDVFVLLLLVSSIGGFIGRLCDRRTTRTGHSDSTSRLRAALATQSMTVIVPCYLPNEQHILMETVEHILSRLEYPAAFTLILCYNTPTPLPVEADLARLDGKVYPGGRTLRILNVIGSHSKAENINAAMSRMVDSELVAIYDADHHPDPESLLVATAYMRAYGVDCAYWINAEFFVTHFVYFPALQFITAMGVFGGSNAVWRVATLNQYQFRCDVQTEDIELSTRVALGSVRILRFCPEARSGELPPSGFKALYRQRLRWAIGWDQVSMEHFRGIFRSKISCYRKLGLLYLLPMRWLIVLTAIFNACIAPCLSLVVLICISLCRICTGSDGGWAVTKRARDTQHFGDLDELEADPKGLRHTLPSGAAGAGSRTAASRPASLRPRGGPDGASLAAAEEGGGEYAPFEEGGGGGGGDADAAPTPPPAIATAVAGAPPDFRQRQQ</sequence>
<dbReference type="GO" id="GO:0016020">
    <property type="term" value="C:membrane"/>
    <property type="evidence" value="ECO:0007669"/>
    <property type="project" value="UniProtKB-SubCell"/>
</dbReference>
<dbReference type="SUPFAM" id="SSF53448">
    <property type="entry name" value="Nucleotide-diphospho-sugar transferases"/>
    <property type="match status" value="1"/>
</dbReference>
<dbReference type="GeneID" id="17260908"/>
<dbReference type="InterPro" id="IPR050321">
    <property type="entry name" value="Glycosyltr_2/OpgH_subfam"/>
</dbReference>
<protein>
    <recommendedName>
        <fullName evidence="11">Glycosyltransferase 2-like domain-containing protein</fullName>
    </recommendedName>
</protein>
<keyword evidence="10" id="KW-1185">Reference proteome</keyword>
<feature type="transmembrane region" description="Helical" evidence="8">
    <location>
        <begin position="45"/>
        <end position="70"/>
    </location>
</feature>
<evidence type="ECO:0000256" key="7">
    <source>
        <dbReference type="SAM" id="MobiDB-lite"/>
    </source>
</evidence>
<keyword evidence="5 8" id="KW-1133">Transmembrane helix</keyword>
<keyword evidence="3" id="KW-0808">Transferase</keyword>
<dbReference type="InterPro" id="IPR029044">
    <property type="entry name" value="Nucleotide-diphossugar_trans"/>
</dbReference>